<organism evidence="8 9">
    <name type="scientific">Tectimicrobiota bacterium</name>
    <dbReference type="NCBI Taxonomy" id="2528274"/>
    <lineage>
        <taxon>Bacteria</taxon>
        <taxon>Pseudomonadati</taxon>
        <taxon>Nitrospinota/Tectimicrobiota group</taxon>
        <taxon>Candidatus Tectimicrobiota</taxon>
    </lineage>
</organism>
<feature type="transmembrane region" description="Helical" evidence="6">
    <location>
        <begin position="414"/>
        <end position="432"/>
    </location>
</feature>
<evidence type="ECO:0000256" key="1">
    <source>
        <dbReference type="ARBA" id="ARBA00004141"/>
    </source>
</evidence>
<dbReference type="AlphaFoldDB" id="A0A932CPF9"/>
<feature type="non-terminal residue" evidence="8">
    <location>
        <position position="642"/>
    </location>
</feature>
<evidence type="ECO:0000256" key="5">
    <source>
        <dbReference type="SAM" id="MobiDB-lite"/>
    </source>
</evidence>
<feature type="transmembrane region" description="Helical" evidence="6">
    <location>
        <begin position="461"/>
        <end position="477"/>
    </location>
</feature>
<dbReference type="SUPFAM" id="SSF48695">
    <property type="entry name" value="Multiheme cytochromes"/>
    <property type="match status" value="1"/>
</dbReference>
<dbReference type="CDD" id="cd08168">
    <property type="entry name" value="Cytochrom_C3"/>
    <property type="match status" value="1"/>
</dbReference>
<comment type="caution">
    <text evidence="8">The sequence shown here is derived from an EMBL/GenBank/DDBJ whole genome shotgun (WGS) entry which is preliminary data.</text>
</comment>
<feature type="transmembrane region" description="Helical" evidence="6">
    <location>
        <begin position="497"/>
        <end position="519"/>
    </location>
</feature>
<keyword evidence="4 6" id="KW-0472">Membrane</keyword>
<feature type="transmembrane region" description="Helical" evidence="6">
    <location>
        <begin position="607"/>
        <end position="628"/>
    </location>
</feature>
<dbReference type="GO" id="GO:0005886">
    <property type="term" value="C:plasma membrane"/>
    <property type="evidence" value="ECO:0007669"/>
    <property type="project" value="TreeGrafter"/>
</dbReference>
<feature type="transmembrane region" description="Helical" evidence="6">
    <location>
        <begin position="568"/>
        <end position="587"/>
    </location>
</feature>
<dbReference type="Gene3D" id="1.20.950.20">
    <property type="entry name" value="Transmembrane di-heme cytochromes, Chain C"/>
    <property type="match status" value="1"/>
</dbReference>
<name>A0A932CPF9_UNCTE</name>
<dbReference type="PANTHER" id="PTHR30485">
    <property type="entry name" value="NI/FE-HYDROGENASE 1 B-TYPE CYTOCHROME SUBUNIT"/>
    <property type="match status" value="1"/>
</dbReference>
<evidence type="ECO:0000256" key="2">
    <source>
        <dbReference type="ARBA" id="ARBA00022692"/>
    </source>
</evidence>
<dbReference type="Proteomes" id="UP000769766">
    <property type="component" value="Unassembled WGS sequence"/>
</dbReference>
<sequence length="642" mass="70789">MRPPFHRVAKDGIKGWLFGVVMLLALGWGSTQAEEKACLDCHGKKGILQEAGGKRAGLYIRPQAFEESAHESVDCVECHPDAEKEASGEPTAGETGPGQRAPASPFQSPHAGPLRALPCRSCHEEVEPLYTRSAHQKRNATGKKPVAGCQDCHGEVHTLLAAEEPRSKVYRSAIPQTCGACHGERFVVEKAGLSTRPFFSYQKSVHGEAVKAGSLKAAVCTDCHNSHDIEPPSSTRSPIFHFNIPRTCGRCHAAIQRVYDGSIHGQAVARGISQSPVCTDCHGIHLIKAHIDPTSSVAAQAIARTTCPQCHEGGRLSEECGVAGGRVSSYLDSYHGLAGRLGSKTAANCASCHGVHGILPSTHPASTIAPRNLSRTCGRCHPGANANFTLGKVHLLPEEAQDIGARLVGWVARIYLPLIGLVLGAMLLHNFLDFRKKLSLRWAHWGPTLVRLSRQQRAQHLILMGSFFALALSGFALKFPDSGFAWVLGSSELVRRVIHRVAAFFLTFLALYHLGYVALTGEGREVIRDLRFRIRDLRDLVRKLRYDLRKNGERPKFGRFNYVEKSEYWAAVWGIVVMMITGFVLWFETEAMVFLPRWGIDVAEAIHYYEALLATLAVVVWHLYHVIFNPEVYPMNWSWWDG</sequence>
<gene>
    <name evidence="8" type="ORF">HYY20_09670</name>
</gene>
<dbReference type="Pfam" id="PF01292">
    <property type="entry name" value="Ni_hydr_CYTB"/>
    <property type="match status" value="1"/>
</dbReference>
<dbReference type="GO" id="GO:0020037">
    <property type="term" value="F:heme binding"/>
    <property type="evidence" value="ECO:0007669"/>
    <property type="project" value="TreeGrafter"/>
</dbReference>
<dbReference type="GO" id="GO:0009055">
    <property type="term" value="F:electron transfer activity"/>
    <property type="evidence" value="ECO:0007669"/>
    <property type="project" value="InterPro"/>
</dbReference>
<feature type="domain" description="Cytochrome b561 bacterial/Ni-hydrogenase" evidence="7">
    <location>
        <begin position="453"/>
        <end position="630"/>
    </location>
</feature>
<evidence type="ECO:0000256" key="4">
    <source>
        <dbReference type="ARBA" id="ARBA00023136"/>
    </source>
</evidence>
<dbReference type="EMBL" id="JACPRF010000290">
    <property type="protein sequence ID" value="MBI2877136.1"/>
    <property type="molecule type" value="Genomic_DNA"/>
</dbReference>
<reference evidence="8" key="1">
    <citation type="submission" date="2020-07" db="EMBL/GenBank/DDBJ databases">
        <title>Huge and variable diversity of episymbiotic CPR bacteria and DPANN archaea in groundwater ecosystems.</title>
        <authorList>
            <person name="He C.Y."/>
            <person name="Keren R."/>
            <person name="Whittaker M."/>
            <person name="Farag I.F."/>
            <person name="Doudna J."/>
            <person name="Cate J.H.D."/>
            <person name="Banfield J.F."/>
        </authorList>
    </citation>
    <scope>NUCLEOTIDE SEQUENCE</scope>
    <source>
        <strain evidence="8">NC_groundwater_672_Ag_B-0.1um_62_36</strain>
    </source>
</reference>
<dbReference type="Gene3D" id="3.90.10.10">
    <property type="entry name" value="Cytochrome C3"/>
    <property type="match status" value="1"/>
</dbReference>
<protein>
    <submittedName>
        <fullName evidence="8">Cytochrome b/b6 domain-containing protein</fullName>
    </submittedName>
</protein>
<evidence type="ECO:0000256" key="6">
    <source>
        <dbReference type="SAM" id="Phobius"/>
    </source>
</evidence>
<dbReference type="InterPro" id="IPR051542">
    <property type="entry name" value="Hydrogenase_cytochrome"/>
</dbReference>
<evidence type="ECO:0000313" key="9">
    <source>
        <dbReference type="Proteomes" id="UP000769766"/>
    </source>
</evidence>
<dbReference type="Gene3D" id="1.10.780.10">
    <property type="entry name" value="Hydroxylamine Oxidoreductase, Chain A, domain 1"/>
    <property type="match status" value="1"/>
</dbReference>
<proteinExistence type="predicted"/>
<comment type="subcellular location">
    <subcellularLocation>
        <location evidence="1">Membrane</location>
        <topology evidence="1">Multi-pass membrane protein</topology>
    </subcellularLocation>
</comment>
<dbReference type="InterPro" id="IPR036280">
    <property type="entry name" value="Multihaem_cyt_sf"/>
</dbReference>
<dbReference type="InterPro" id="IPR011577">
    <property type="entry name" value="Cyt_b561_bac/Ni-Hgenase"/>
</dbReference>
<keyword evidence="2 6" id="KW-0812">Transmembrane</keyword>
<evidence type="ECO:0000313" key="8">
    <source>
        <dbReference type="EMBL" id="MBI2877136.1"/>
    </source>
</evidence>
<keyword evidence="3 6" id="KW-1133">Transmembrane helix</keyword>
<accession>A0A932CPF9</accession>
<evidence type="ECO:0000259" key="7">
    <source>
        <dbReference type="Pfam" id="PF01292"/>
    </source>
</evidence>
<evidence type="ECO:0000256" key="3">
    <source>
        <dbReference type="ARBA" id="ARBA00022989"/>
    </source>
</evidence>
<feature type="region of interest" description="Disordered" evidence="5">
    <location>
        <begin position="81"/>
        <end position="111"/>
    </location>
</feature>
<dbReference type="PANTHER" id="PTHR30485:SF0">
    <property type="entry name" value="NI_FE-HYDROGENASE 1 B-TYPE CYTOCHROME SUBUNIT-RELATED"/>
    <property type="match status" value="1"/>
</dbReference>